<dbReference type="Pfam" id="PF09837">
    <property type="entry name" value="DUF2064"/>
    <property type="match status" value="1"/>
</dbReference>
<dbReference type="PANTHER" id="PTHR36529:SF1">
    <property type="entry name" value="GLYCOSYLTRANSFERASE"/>
    <property type="match status" value="1"/>
</dbReference>
<dbReference type="EMBL" id="VCDI01000004">
    <property type="protein sequence ID" value="TLU71968.1"/>
    <property type="molecule type" value="Genomic_DNA"/>
</dbReference>
<organism evidence="1 2">
    <name type="scientific">Lichenicoccus roseus</name>
    <dbReference type="NCBI Taxonomy" id="2683649"/>
    <lineage>
        <taxon>Bacteria</taxon>
        <taxon>Pseudomonadati</taxon>
        <taxon>Pseudomonadota</taxon>
        <taxon>Alphaproteobacteria</taxon>
        <taxon>Acetobacterales</taxon>
        <taxon>Acetobacteraceae</taxon>
        <taxon>Lichenicoccus</taxon>
    </lineage>
</organism>
<evidence type="ECO:0000313" key="1">
    <source>
        <dbReference type="EMBL" id="TLU71968.1"/>
    </source>
</evidence>
<dbReference type="SUPFAM" id="SSF53448">
    <property type="entry name" value="Nucleotide-diphospho-sugar transferases"/>
    <property type="match status" value="1"/>
</dbReference>
<keyword evidence="1" id="KW-0808">Transferase</keyword>
<dbReference type="RefSeq" id="WP_138326375.1">
    <property type="nucleotide sequence ID" value="NZ_VCDI01000004.1"/>
</dbReference>
<gene>
    <name evidence="1" type="ORF">FE263_12570</name>
</gene>
<dbReference type="InterPro" id="IPR029044">
    <property type="entry name" value="Nucleotide-diphossugar_trans"/>
</dbReference>
<keyword evidence="2" id="KW-1185">Reference proteome</keyword>
<dbReference type="InterPro" id="IPR018641">
    <property type="entry name" value="Trfase_1_rSAM/seldom-assoc"/>
</dbReference>
<sequence>MGKVPRAGRSKTRLGAVIGAEAAAELSGCFIRDTTDNIALAARTAPIQGYVAYAPAGEETELSAYVASGTGFLLADGCGTMPAGVSGFGRSLFGAIRDLLAAGHGAACVLNSDGPTLPTEFLVRTAALLAQPGDRAVLGPAEDGGYYILGLKRPHAALFRDIAWSTPEVADATRARAASVGLDLVELPPWYDVDDNEALLRLGADLADPDHAGFASPATRACLHRLGLGGRQ</sequence>
<dbReference type="Proteomes" id="UP000305654">
    <property type="component" value="Unassembled WGS sequence"/>
</dbReference>
<accession>A0A5R9JCF0</accession>
<protein>
    <submittedName>
        <fullName evidence="1">Glycosyltransferase</fullName>
    </submittedName>
</protein>
<dbReference type="Gene3D" id="3.90.550.10">
    <property type="entry name" value="Spore Coat Polysaccharide Biosynthesis Protein SpsA, Chain A"/>
    <property type="match status" value="1"/>
</dbReference>
<name>A0A5R9JCF0_9PROT</name>
<dbReference type="OrthoDB" id="9798250at2"/>
<comment type="caution">
    <text evidence="1">The sequence shown here is derived from an EMBL/GenBank/DDBJ whole genome shotgun (WGS) entry which is preliminary data.</text>
</comment>
<dbReference type="AlphaFoldDB" id="A0A5R9JCF0"/>
<reference evidence="1 2" key="1">
    <citation type="submission" date="2019-05" db="EMBL/GenBank/DDBJ databases">
        <authorList>
            <person name="Pankratov T."/>
            <person name="Grouzdev D."/>
        </authorList>
    </citation>
    <scope>NUCLEOTIDE SEQUENCE [LARGE SCALE GENOMIC DNA]</scope>
    <source>
        <strain evidence="1 2">KEBCLARHB70R</strain>
    </source>
</reference>
<proteinExistence type="predicted"/>
<dbReference type="PANTHER" id="PTHR36529">
    <property type="entry name" value="SLL1095 PROTEIN"/>
    <property type="match status" value="1"/>
</dbReference>
<dbReference type="GO" id="GO:0016740">
    <property type="term" value="F:transferase activity"/>
    <property type="evidence" value="ECO:0007669"/>
    <property type="project" value="UniProtKB-KW"/>
</dbReference>
<evidence type="ECO:0000313" key="2">
    <source>
        <dbReference type="Proteomes" id="UP000305654"/>
    </source>
</evidence>